<dbReference type="AlphaFoldDB" id="A0A151WPL6"/>
<evidence type="ECO:0000313" key="2">
    <source>
        <dbReference type="Proteomes" id="UP000075809"/>
    </source>
</evidence>
<dbReference type="EMBL" id="KQ982867">
    <property type="protein sequence ID" value="KYQ49748.1"/>
    <property type="molecule type" value="Genomic_DNA"/>
</dbReference>
<name>A0A151WPL6_9HYME</name>
<protein>
    <submittedName>
        <fullName evidence="1">Uncharacterized protein</fullName>
    </submittedName>
</protein>
<dbReference type="STRING" id="64791.A0A151WPL6"/>
<reference evidence="1 2" key="1">
    <citation type="submission" date="2015-09" db="EMBL/GenBank/DDBJ databases">
        <title>Trachymyrmex zeteki WGS genome.</title>
        <authorList>
            <person name="Nygaard S."/>
            <person name="Hu H."/>
            <person name="Boomsma J."/>
            <person name="Zhang G."/>
        </authorList>
    </citation>
    <scope>NUCLEOTIDE SEQUENCE [LARGE SCALE GENOMIC DNA]</scope>
    <source>
        <strain evidence="1">Tzet28-1</strain>
        <tissue evidence="1">Whole body</tissue>
    </source>
</reference>
<sequence>MQISVLALYIAWKAEKNKHWRNRRWWVRPINQRRSQYGDFSTLFSELKEDSDYTRMDVPTFYELLRLVEPHLRKNSIRPSICPEQRLAITLRYIFISTIINMLRPNSGHVCG</sequence>
<organism evidence="1 2">
    <name type="scientific">Mycetomoellerius zeteki</name>
    <dbReference type="NCBI Taxonomy" id="64791"/>
    <lineage>
        <taxon>Eukaryota</taxon>
        <taxon>Metazoa</taxon>
        <taxon>Ecdysozoa</taxon>
        <taxon>Arthropoda</taxon>
        <taxon>Hexapoda</taxon>
        <taxon>Insecta</taxon>
        <taxon>Pterygota</taxon>
        <taxon>Neoptera</taxon>
        <taxon>Endopterygota</taxon>
        <taxon>Hymenoptera</taxon>
        <taxon>Apocrita</taxon>
        <taxon>Aculeata</taxon>
        <taxon>Formicoidea</taxon>
        <taxon>Formicidae</taxon>
        <taxon>Myrmicinae</taxon>
        <taxon>Mycetomoellerius</taxon>
    </lineage>
</organism>
<keyword evidence="2" id="KW-1185">Reference proteome</keyword>
<proteinExistence type="predicted"/>
<dbReference type="Proteomes" id="UP000075809">
    <property type="component" value="Unassembled WGS sequence"/>
</dbReference>
<accession>A0A151WPL6</accession>
<evidence type="ECO:0000313" key="1">
    <source>
        <dbReference type="EMBL" id="KYQ49748.1"/>
    </source>
</evidence>
<gene>
    <name evidence="1" type="ORF">ALC60_11175</name>
</gene>